<dbReference type="PROSITE" id="PS50109">
    <property type="entry name" value="HIS_KIN"/>
    <property type="match status" value="1"/>
</dbReference>
<evidence type="ECO:0000256" key="8">
    <source>
        <dbReference type="SAM" id="Phobius"/>
    </source>
</evidence>
<dbReference type="InterPro" id="IPR035965">
    <property type="entry name" value="PAS-like_dom_sf"/>
</dbReference>
<feature type="transmembrane region" description="Helical" evidence="8">
    <location>
        <begin position="93"/>
        <end position="122"/>
    </location>
</feature>
<feature type="domain" description="Histidine kinase" evidence="9">
    <location>
        <begin position="328"/>
        <end position="548"/>
    </location>
</feature>
<dbReference type="Gene3D" id="3.30.450.20">
    <property type="entry name" value="PAS domain"/>
    <property type="match status" value="1"/>
</dbReference>
<dbReference type="CDD" id="cd16922">
    <property type="entry name" value="HATPase_EvgS-ArcB-TorS-like"/>
    <property type="match status" value="1"/>
</dbReference>
<dbReference type="EC" id="2.7.13.3" evidence="2"/>
<dbReference type="SUPFAM" id="SSF55874">
    <property type="entry name" value="ATPase domain of HSP90 chaperone/DNA topoisomerase II/histidine kinase"/>
    <property type="match status" value="1"/>
</dbReference>
<dbReference type="InterPro" id="IPR036097">
    <property type="entry name" value="HisK_dim/P_sf"/>
</dbReference>
<dbReference type="Pfam" id="PF00512">
    <property type="entry name" value="HisKA"/>
    <property type="match status" value="1"/>
</dbReference>
<dbReference type="InterPro" id="IPR003594">
    <property type="entry name" value="HATPase_dom"/>
</dbReference>
<dbReference type="InterPro" id="IPR036890">
    <property type="entry name" value="HATPase_C_sf"/>
</dbReference>
<sequence length="597" mass="63788">MQQARQKFFVAARLAVGLCVLAAGPALLYLHGLPSLQHAAQYTLALTPLASIVILKTTGSLRLAQDLSICGWLALAVSVSATTAGQEAVSLSLLTIALIEAALTMDIVMVAGVIGLTLTLIVVGAASPNYMTEEALALRANVAMSVTPLMIYMAALAAGAILVEHARARADRRNARDLRLLTDAIGDIVVHFDRTGAVSSIVGDTHKAYGLETRDLLGRGFFYRVHVADRPAFLKLVSDAVSGGAPAHAVLRLHVGASQNASGYIEPVFNFFDARTCHVETKDLDENGAPVVCILRDITATKRAEEEIAAARRESELAMASKTRFLANVSHELRTPLNAIIGFSEMLGSKDLEPQDPEKRREYARIIRDSGNHLHEVVNSILDMSKIESGSMQIFPEPFSMPALVEQCCDMIQIKADHGQVGLLREYPLDMSELVADKRACKQILINLLSNAVKFTPPNGTVTVRLWIEGNNLAVSVADTGIGIAPPDLARLGDPFFQASATHDRAYEGTGLGLSVVRGLVGLHGGAIAVESALKLGTTVTVRLPVDGQRNPERTTGGTKIQVMARHGVGAPGQDVSHERAVSQAVGHKQEMVKKIA</sequence>
<dbReference type="PANTHER" id="PTHR43711">
    <property type="entry name" value="TWO-COMPONENT HISTIDINE KINASE"/>
    <property type="match status" value="1"/>
</dbReference>
<dbReference type="SUPFAM" id="SSF47384">
    <property type="entry name" value="Homodimeric domain of signal transducing histidine kinase"/>
    <property type="match status" value="1"/>
</dbReference>
<feature type="transmembrane region" description="Helical" evidence="8">
    <location>
        <begin position="142"/>
        <end position="163"/>
    </location>
</feature>
<evidence type="ECO:0000256" key="7">
    <source>
        <dbReference type="ARBA" id="ARBA00023136"/>
    </source>
</evidence>
<dbReference type="InterPro" id="IPR005467">
    <property type="entry name" value="His_kinase_dom"/>
</dbReference>
<evidence type="ECO:0000256" key="3">
    <source>
        <dbReference type="ARBA" id="ARBA00022553"/>
    </source>
</evidence>
<evidence type="ECO:0000313" key="11">
    <source>
        <dbReference type="EMBL" id="QGM47921.1"/>
    </source>
</evidence>
<keyword evidence="6" id="KW-0902">Two-component regulatory system</keyword>
<evidence type="ECO:0000256" key="4">
    <source>
        <dbReference type="ARBA" id="ARBA00022679"/>
    </source>
</evidence>
<dbReference type="PANTHER" id="PTHR43711:SF26">
    <property type="entry name" value="SENSOR HISTIDINE KINASE RCSC"/>
    <property type="match status" value="1"/>
</dbReference>
<dbReference type="Gene3D" id="3.30.565.10">
    <property type="entry name" value="Histidine kinase-like ATPase, C-terminal domain"/>
    <property type="match status" value="1"/>
</dbReference>
<reference evidence="11 12" key="1">
    <citation type="submission" date="2019-11" db="EMBL/GenBank/DDBJ databases">
        <title>The genome sequence of Methylocystis heyeri.</title>
        <authorList>
            <person name="Oshkin I.Y."/>
            <person name="Miroshnikov K."/>
            <person name="Dedysh S.N."/>
        </authorList>
    </citation>
    <scope>NUCLEOTIDE SEQUENCE [LARGE SCALE GENOMIC DNA]</scope>
    <source>
        <strain evidence="11 12">H2</strain>
    </source>
</reference>
<dbReference type="FunFam" id="1.10.287.130:FF:000001">
    <property type="entry name" value="Two-component sensor histidine kinase"/>
    <property type="match status" value="1"/>
</dbReference>
<gene>
    <name evidence="11" type="ORF">H2LOC_002435</name>
</gene>
<feature type="transmembrane region" description="Helical" evidence="8">
    <location>
        <begin position="63"/>
        <end position="81"/>
    </location>
</feature>
<evidence type="ECO:0000256" key="6">
    <source>
        <dbReference type="ARBA" id="ARBA00023012"/>
    </source>
</evidence>
<dbReference type="SMART" id="SM00388">
    <property type="entry name" value="HisKA"/>
    <property type="match status" value="1"/>
</dbReference>
<dbReference type="Gene3D" id="1.10.287.130">
    <property type="match status" value="1"/>
</dbReference>
<keyword evidence="12" id="KW-1185">Reference proteome</keyword>
<evidence type="ECO:0000259" key="9">
    <source>
        <dbReference type="PROSITE" id="PS50109"/>
    </source>
</evidence>
<feature type="domain" description="PAS" evidence="10">
    <location>
        <begin position="174"/>
        <end position="244"/>
    </location>
</feature>
<dbReference type="PROSITE" id="PS50112">
    <property type="entry name" value="PAS"/>
    <property type="match status" value="1"/>
</dbReference>
<keyword evidence="4" id="KW-0808">Transferase</keyword>
<name>A0A6B8KL71_9HYPH</name>
<proteinExistence type="predicted"/>
<dbReference type="Proteomes" id="UP000309061">
    <property type="component" value="Chromosome"/>
</dbReference>
<comment type="catalytic activity">
    <reaction evidence="1">
        <text>ATP + protein L-histidine = ADP + protein N-phospho-L-histidine.</text>
        <dbReference type="EC" id="2.7.13.3"/>
    </reaction>
</comment>
<evidence type="ECO:0000313" key="12">
    <source>
        <dbReference type="Proteomes" id="UP000309061"/>
    </source>
</evidence>
<organism evidence="11 12">
    <name type="scientific">Methylocystis heyeri</name>
    <dbReference type="NCBI Taxonomy" id="391905"/>
    <lineage>
        <taxon>Bacteria</taxon>
        <taxon>Pseudomonadati</taxon>
        <taxon>Pseudomonadota</taxon>
        <taxon>Alphaproteobacteria</taxon>
        <taxon>Hyphomicrobiales</taxon>
        <taxon>Methylocystaceae</taxon>
        <taxon>Methylocystis</taxon>
    </lineage>
</organism>
<dbReference type="GO" id="GO:0000155">
    <property type="term" value="F:phosphorelay sensor kinase activity"/>
    <property type="evidence" value="ECO:0007669"/>
    <property type="project" value="InterPro"/>
</dbReference>
<evidence type="ECO:0000256" key="2">
    <source>
        <dbReference type="ARBA" id="ARBA00012438"/>
    </source>
</evidence>
<keyword evidence="5 11" id="KW-0418">Kinase</keyword>
<dbReference type="CDD" id="cd00082">
    <property type="entry name" value="HisKA"/>
    <property type="match status" value="1"/>
</dbReference>
<dbReference type="InterPro" id="IPR003661">
    <property type="entry name" value="HisK_dim/P_dom"/>
</dbReference>
<dbReference type="KEGG" id="mhey:H2LOC_002435"/>
<keyword evidence="8" id="KW-1133">Transmembrane helix</keyword>
<dbReference type="SUPFAM" id="SSF55785">
    <property type="entry name" value="PYP-like sensor domain (PAS domain)"/>
    <property type="match status" value="1"/>
</dbReference>
<keyword evidence="3" id="KW-0597">Phosphoprotein</keyword>
<dbReference type="OrthoDB" id="9801651at2"/>
<dbReference type="InterPro" id="IPR000014">
    <property type="entry name" value="PAS"/>
</dbReference>
<dbReference type="AlphaFoldDB" id="A0A6B8KL71"/>
<protein>
    <recommendedName>
        <fullName evidence="2">histidine kinase</fullName>
        <ecNumber evidence="2">2.7.13.3</ecNumber>
    </recommendedName>
</protein>
<dbReference type="InterPro" id="IPR004358">
    <property type="entry name" value="Sig_transdc_His_kin-like_C"/>
</dbReference>
<evidence type="ECO:0000256" key="1">
    <source>
        <dbReference type="ARBA" id="ARBA00000085"/>
    </source>
</evidence>
<evidence type="ECO:0000259" key="10">
    <source>
        <dbReference type="PROSITE" id="PS50112"/>
    </source>
</evidence>
<accession>A0A6B8KL71</accession>
<dbReference type="SMART" id="SM00387">
    <property type="entry name" value="HATPase_c"/>
    <property type="match status" value="1"/>
</dbReference>
<dbReference type="InterPro" id="IPR050736">
    <property type="entry name" value="Sensor_HK_Regulatory"/>
</dbReference>
<dbReference type="FunFam" id="3.30.565.10:FF:000006">
    <property type="entry name" value="Sensor histidine kinase WalK"/>
    <property type="match status" value="1"/>
</dbReference>
<keyword evidence="8" id="KW-0812">Transmembrane</keyword>
<dbReference type="EMBL" id="CP046052">
    <property type="protein sequence ID" value="QGM47921.1"/>
    <property type="molecule type" value="Genomic_DNA"/>
</dbReference>
<dbReference type="Pfam" id="PF02518">
    <property type="entry name" value="HATPase_c"/>
    <property type="match status" value="1"/>
</dbReference>
<keyword evidence="7 8" id="KW-0472">Membrane</keyword>
<evidence type="ECO:0000256" key="5">
    <source>
        <dbReference type="ARBA" id="ARBA00022777"/>
    </source>
</evidence>
<dbReference type="PRINTS" id="PR00344">
    <property type="entry name" value="BCTRLSENSOR"/>
</dbReference>